<proteinExistence type="predicted"/>
<dbReference type="Proteomes" id="UP001279734">
    <property type="component" value="Unassembled WGS sequence"/>
</dbReference>
<dbReference type="AlphaFoldDB" id="A0AAD3P557"/>
<sequence length="98" mass="11348">MASEQQRRNTTQEREMHLEKYEVPKLTSHFEALSGKVDRESTERTDERGLEGKNAAGEIKVDVKDAIQLKDQEKPIYEEKTGGNRDDREVIFGRDNQL</sequence>
<feature type="region of interest" description="Disordered" evidence="1">
    <location>
        <begin position="78"/>
        <end position="98"/>
    </location>
</feature>
<organism evidence="2 3">
    <name type="scientific">Nepenthes gracilis</name>
    <name type="common">Slender pitcher plant</name>
    <dbReference type="NCBI Taxonomy" id="150966"/>
    <lineage>
        <taxon>Eukaryota</taxon>
        <taxon>Viridiplantae</taxon>
        <taxon>Streptophyta</taxon>
        <taxon>Embryophyta</taxon>
        <taxon>Tracheophyta</taxon>
        <taxon>Spermatophyta</taxon>
        <taxon>Magnoliopsida</taxon>
        <taxon>eudicotyledons</taxon>
        <taxon>Gunneridae</taxon>
        <taxon>Pentapetalae</taxon>
        <taxon>Caryophyllales</taxon>
        <taxon>Nepenthaceae</taxon>
        <taxon>Nepenthes</taxon>
    </lineage>
</organism>
<feature type="region of interest" description="Disordered" evidence="1">
    <location>
        <begin position="1"/>
        <end position="27"/>
    </location>
</feature>
<feature type="compositionally biased region" description="Basic and acidic residues" evidence="1">
    <location>
        <begin position="36"/>
        <end position="51"/>
    </location>
</feature>
<dbReference type="EMBL" id="BSYO01000001">
    <property type="protein sequence ID" value="GMG98537.1"/>
    <property type="molecule type" value="Genomic_DNA"/>
</dbReference>
<evidence type="ECO:0000313" key="2">
    <source>
        <dbReference type="EMBL" id="GMG98537.1"/>
    </source>
</evidence>
<feature type="region of interest" description="Disordered" evidence="1">
    <location>
        <begin position="35"/>
        <end position="54"/>
    </location>
</feature>
<protein>
    <submittedName>
        <fullName evidence="2">Uncharacterized protein</fullName>
    </submittedName>
</protein>
<evidence type="ECO:0000256" key="1">
    <source>
        <dbReference type="SAM" id="MobiDB-lite"/>
    </source>
</evidence>
<comment type="caution">
    <text evidence="2">The sequence shown here is derived from an EMBL/GenBank/DDBJ whole genome shotgun (WGS) entry which is preliminary data.</text>
</comment>
<gene>
    <name evidence="2" type="ORF">Nepgr_000377</name>
</gene>
<feature type="compositionally biased region" description="Basic and acidic residues" evidence="1">
    <location>
        <begin position="1"/>
        <end position="23"/>
    </location>
</feature>
<keyword evidence="3" id="KW-1185">Reference proteome</keyword>
<reference evidence="2" key="1">
    <citation type="submission" date="2023-05" db="EMBL/GenBank/DDBJ databases">
        <title>Nepenthes gracilis genome sequencing.</title>
        <authorList>
            <person name="Fukushima K."/>
        </authorList>
    </citation>
    <scope>NUCLEOTIDE SEQUENCE</scope>
    <source>
        <strain evidence="2">SING2019-196</strain>
    </source>
</reference>
<name>A0AAD3P557_NEPGR</name>
<evidence type="ECO:0000313" key="3">
    <source>
        <dbReference type="Proteomes" id="UP001279734"/>
    </source>
</evidence>
<accession>A0AAD3P557</accession>